<dbReference type="InterPro" id="IPR003599">
    <property type="entry name" value="Ig_sub"/>
</dbReference>
<feature type="compositionally biased region" description="Basic and acidic residues" evidence="12">
    <location>
        <begin position="5393"/>
        <end position="5418"/>
    </location>
</feature>
<feature type="compositionally biased region" description="Basic and acidic residues" evidence="12">
    <location>
        <begin position="5739"/>
        <end position="5750"/>
    </location>
</feature>
<feature type="compositionally biased region" description="Basic and acidic residues" evidence="12">
    <location>
        <begin position="6999"/>
        <end position="7052"/>
    </location>
</feature>
<feature type="domain" description="Ig-like" evidence="13">
    <location>
        <begin position="2598"/>
        <end position="2692"/>
    </location>
</feature>
<evidence type="ECO:0000256" key="2">
    <source>
        <dbReference type="ARBA" id="ARBA00006692"/>
    </source>
</evidence>
<feature type="region of interest" description="Disordered" evidence="12">
    <location>
        <begin position="7375"/>
        <end position="7459"/>
    </location>
</feature>
<evidence type="ECO:0000313" key="15">
    <source>
        <dbReference type="Proteomes" id="UP001152798"/>
    </source>
</evidence>
<feature type="compositionally biased region" description="Basic and acidic residues" evidence="12">
    <location>
        <begin position="6091"/>
        <end position="6119"/>
    </location>
</feature>
<dbReference type="FunFam" id="2.60.40.10:FF:000080">
    <property type="entry name" value="Myosin light chain kinase, smooth muscle"/>
    <property type="match status" value="1"/>
</dbReference>
<dbReference type="SMART" id="SM00408">
    <property type="entry name" value="IGc2"/>
    <property type="match status" value="31"/>
</dbReference>
<feature type="region of interest" description="Disordered" evidence="12">
    <location>
        <begin position="7200"/>
        <end position="7271"/>
    </location>
</feature>
<feature type="domain" description="Ig-like" evidence="13">
    <location>
        <begin position="1934"/>
        <end position="2025"/>
    </location>
</feature>
<feature type="compositionally biased region" description="Basic and acidic residues" evidence="12">
    <location>
        <begin position="6686"/>
        <end position="6699"/>
    </location>
</feature>
<feature type="region of interest" description="Disordered" evidence="12">
    <location>
        <begin position="6457"/>
        <end position="6542"/>
    </location>
</feature>
<keyword evidence="15" id="KW-1185">Reference proteome</keyword>
<dbReference type="PANTHER" id="PTHR47633:SF4">
    <property type="entry name" value="MYOPALLADIN ISOFORM X1"/>
    <property type="match status" value="1"/>
</dbReference>
<dbReference type="FunFam" id="2.60.40.10:FF:000425">
    <property type="entry name" value="Myosin light chain kinase"/>
    <property type="match status" value="1"/>
</dbReference>
<feature type="domain" description="Ig-like" evidence="13">
    <location>
        <begin position="1535"/>
        <end position="1625"/>
    </location>
</feature>
<feature type="compositionally biased region" description="Basic and acidic residues" evidence="12">
    <location>
        <begin position="4967"/>
        <end position="4997"/>
    </location>
</feature>
<feature type="domain" description="Ig-like" evidence="13">
    <location>
        <begin position="3378"/>
        <end position="3471"/>
    </location>
</feature>
<feature type="domain" description="Ig-like" evidence="13">
    <location>
        <begin position="4068"/>
        <end position="4155"/>
    </location>
</feature>
<dbReference type="PANTHER" id="PTHR47633">
    <property type="entry name" value="IMMUNOGLOBULIN"/>
    <property type="match status" value="1"/>
</dbReference>
<dbReference type="GO" id="GO:0060298">
    <property type="term" value="P:positive regulation of sarcomere organization"/>
    <property type="evidence" value="ECO:0007669"/>
    <property type="project" value="UniProtKB-ARBA"/>
</dbReference>
<feature type="domain" description="Ig-like" evidence="13">
    <location>
        <begin position="3107"/>
        <end position="3198"/>
    </location>
</feature>
<dbReference type="SUPFAM" id="SSF48726">
    <property type="entry name" value="Immunoglobulin"/>
    <property type="match status" value="35"/>
</dbReference>
<feature type="compositionally biased region" description="Polar residues" evidence="12">
    <location>
        <begin position="5460"/>
        <end position="5472"/>
    </location>
</feature>
<feature type="compositionally biased region" description="Basic and acidic residues" evidence="12">
    <location>
        <begin position="7200"/>
        <end position="7213"/>
    </location>
</feature>
<comment type="similarity">
    <text evidence="2">Belongs to the protein kinase superfamily. CAMK Ser/Thr protein kinase family.</text>
</comment>
<feature type="compositionally biased region" description="Basic and acidic residues" evidence="12">
    <location>
        <begin position="4932"/>
        <end position="4957"/>
    </location>
</feature>
<evidence type="ECO:0000256" key="5">
    <source>
        <dbReference type="ARBA" id="ARBA00022737"/>
    </source>
</evidence>
<feature type="region of interest" description="Disordered" evidence="12">
    <location>
        <begin position="224"/>
        <end position="248"/>
    </location>
</feature>
<feature type="domain" description="Ig-like" evidence="13">
    <location>
        <begin position="3930"/>
        <end position="4023"/>
    </location>
</feature>
<feature type="region of interest" description="Disordered" evidence="12">
    <location>
        <begin position="5125"/>
        <end position="5176"/>
    </location>
</feature>
<keyword evidence="3" id="KW-0728">SH3 domain</keyword>
<feature type="region of interest" description="Disordered" evidence="12">
    <location>
        <begin position="6625"/>
        <end position="6699"/>
    </location>
</feature>
<feature type="compositionally biased region" description="Basic and acidic residues" evidence="12">
    <location>
        <begin position="5439"/>
        <end position="5458"/>
    </location>
</feature>
<feature type="compositionally biased region" description="Basic and acidic residues" evidence="12">
    <location>
        <begin position="6011"/>
        <end position="6030"/>
    </location>
</feature>
<feature type="domain" description="Ig-like" evidence="13">
    <location>
        <begin position="597"/>
        <end position="687"/>
    </location>
</feature>
<feature type="domain" description="Ig-like" evidence="13">
    <location>
        <begin position="730"/>
        <end position="821"/>
    </location>
</feature>
<dbReference type="EMBL" id="OV725079">
    <property type="protein sequence ID" value="CAH1395282.1"/>
    <property type="molecule type" value="Genomic_DNA"/>
</dbReference>
<gene>
    <name evidence="14" type="ORF">NEZAVI_LOCUS5587</name>
</gene>
<feature type="compositionally biased region" description="Basic and acidic residues" evidence="12">
    <location>
        <begin position="5056"/>
        <end position="5086"/>
    </location>
</feature>
<dbReference type="InterPro" id="IPR036179">
    <property type="entry name" value="Ig-like_dom_sf"/>
</dbReference>
<dbReference type="FunFam" id="2.60.40.10:FF:000697">
    <property type="entry name" value="titin isoform X1"/>
    <property type="match status" value="1"/>
</dbReference>
<accession>A0A9P0H4Y6</accession>
<feature type="compositionally biased region" description="Basic and acidic residues" evidence="12">
    <location>
        <begin position="6915"/>
        <end position="6982"/>
    </location>
</feature>
<feature type="compositionally biased region" description="Basic and acidic residues" evidence="12">
    <location>
        <begin position="5969"/>
        <end position="5978"/>
    </location>
</feature>
<feature type="region of interest" description="Disordered" evidence="12">
    <location>
        <begin position="4797"/>
        <end position="4863"/>
    </location>
</feature>
<feature type="compositionally biased region" description="Basic and acidic residues" evidence="12">
    <location>
        <begin position="5145"/>
        <end position="5170"/>
    </location>
</feature>
<feature type="compositionally biased region" description="Basic residues" evidence="12">
    <location>
        <begin position="7376"/>
        <end position="7388"/>
    </location>
</feature>
<feature type="compositionally biased region" description="Basic and acidic residues" evidence="12">
    <location>
        <begin position="6129"/>
        <end position="6154"/>
    </location>
</feature>
<keyword evidence="4" id="KW-0963">Cytoplasm</keyword>
<name>A0A9P0H4Y6_NEZVI</name>
<evidence type="ECO:0000256" key="9">
    <source>
        <dbReference type="ARBA" id="ARBA00023157"/>
    </source>
</evidence>
<evidence type="ECO:0000256" key="6">
    <source>
        <dbReference type="ARBA" id="ARBA00022741"/>
    </source>
</evidence>
<evidence type="ECO:0000256" key="11">
    <source>
        <dbReference type="ARBA" id="ARBA00023319"/>
    </source>
</evidence>
<feature type="compositionally biased region" description="Basic and acidic residues" evidence="12">
    <location>
        <begin position="4805"/>
        <end position="4821"/>
    </location>
</feature>
<dbReference type="FunFam" id="2.60.40.10:FF:000430">
    <property type="entry name" value="Sallimus, isoform P"/>
    <property type="match status" value="2"/>
</dbReference>
<feature type="compositionally biased region" description="Basic and acidic residues" evidence="12">
    <location>
        <begin position="6867"/>
        <end position="6905"/>
    </location>
</feature>
<feature type="compositionally biased region" description="Basic and acidic residues" evidence="12">
    <location>
        <begin position="6486"/>
        <end position="6496"/>
    </location>
</feature>
<feature type="domain" description="Ig-like" evidence="13">
    <location>
        <begin position="1136"/>
        <end position="1227"/>
    </location>
</feature>
<evidence type="ECO:0000256" key="7">
    <source>
        <dbReference type="ARBA" id="ARBA00022840"/>
    </source>
</evidence>
<feature type="compositionally biased region" description="Polar residues" evidence="12">
    <location>
        <begin position="235"/>
        <end position="246"/>
    </location>
</feature>
<feature type="compositionally biased region" description="Basic and acidic residues" evidence="12">
    <location>
        <begin position="6814"/>
        <end position="6850"/>
    </location>
</feature>
<dbReference type="FunFam" id="2.60.40.10:FF:001223">
    <property type="entry name" value="Sidekick cell adhesion molecule 1"/>
    <property type="match status" value="1"/>
</dbReference>
<feature type="domain" description="Ig-like" evidence="13">
    <location>
        <begin position="3653"/>
        <end position="3743"/>
    </location>
</feature>
<keyword evidence="7" id="KW-0067">ATP-binding</keyword>
<feature type="compositionally biased region" description="Basic and acidic residues" evidence="12">
    <location>
        <begin position="5771"/>
        <end position="5782"/>
    </location>
</feature>
<feature type="domain" description="Ig-like" evidence="13">
    <location>
        <begin position="2066"/>
        <end position="2159"/>
    </location>
</feature>
<feature type="compositionally biased region" description="Basic and acidic residues" evidence="12">
    <location>
        <begin position="7100"/>
        <end position="7111"/>
    </location>
</feature>
<feature type="compositionally biased region" description="Basic residues" evidence="12">
    <location>
        <begin position="6801"/>
        <end position="6813"/>
    </location>
</feature>
<feature type="compositionally biased region" description="Basic residues" evidence="12">
    <location>
        <begin position="7250"/>
        <end position="7260"/>
    </location>
</feature>
<dbReference type="Pfam" id="PF07679">
    <property type="entry name" value="I-set"/>
    <property type="match status" value="35"/>
</dbReference>
<feature type="compositionally biased region" description="Basic and acidic residues" evidence="12">
    <location>
        <begin position="5519"/>
        <end position="5547"/>
    </location>
</feature>
<feature type="domain" description="Ig-like" evidence="13">
    <location>
        <begin position="3006"/>
        <end position="3095"/>
    </location>
</feature>
<feature type="region of interest" description="Disordered" evidence="12">
    <location>
        <begin position="5207"/>
        <end position="6180"/>
    </location>
</feature>
<evidence type="ECO:0000259" key="13">
    <source>
        <dbReference type="PROSITE" id="PS50835"/>
    </source>
</evidence>
<feature type="domain" description="Ig-like" evidence="13">
    <location>
        <begin position="1800"/>
        <end position="1891"/>
    </location>
</feature>
<feature type="compositionally biased region" description="Basic and acidic residues" evidence="12">
    <location>
        <begin position="6049"/>
        <end position="6058"/>
    </location>
</feature>
<feature type="compositionally biased region" description="Basic and acidic residues" evidence="12">
    <location>
        <begin position="5931"/>
        <end position="5950"/>
    </location>
</feature>
<dbReference type="Gene3D" id="2.60.40.10">
    <property type="entry name" value="Immunoglobulins"/>
    <property type="match status" value="35"/>
</dbReference>
<feature type="domain" description="Ig-like" evidence="13">
    <location>
        <begin position="234"/>
        <end position="322"/>
    </location>
</feature>
<feature type="compositionally biased region" description="Basic and acidic residues" evidence="12">
    <location>
        <begin position="5125"/>
        <end position="5135"/>
    </location>
</feature>
<feature type="compositionally biased region" description="Basic and acidic residues" evidence="12">
    <location>
        <begin position="7261"/>
        <end position="7271"/>
    </location>
</feature>
<reference evidence="14" key="1">
    <citation type="submission" date="2022-01" db="EMBL/GenBank/DDBJ databases">
        <authorList>
            <person name="King R."/>
        </authorList>
    </citation>
    <scope>NUCLEOTIDE SEQUENCE</scope>
</reference>
<feature type="domain" description="Ig-like" evidence="13">
    <location>
        <begin position="1267"/>
        <end position="1360"/>
    </location>
</feature>
<feature type="compositionally biased region" description="Basic and acidic residues" evidence="12">
    <location>
        <begin position="7234"/>
        <end position="7249"/>
    </location>
</feature>
<feature type="compositionally biased region" description="Basic and acidic residues" evidence="12">
    <location>
        <begin position="7164"/>
        <end position="7174"/>
    </location>
</feature>
<feature type="compositionally biased region" description="Basic and acidic residues" evidence="12">
    <location>
        <begin position="7078"/>
        <end position="7091"/>
    </location>
</feature>
<feature type="domain" description="Ig-like" evidence="13">
    <location>
        <begin position="2332"/>
        <end position="2425"/>
    </location>
</feature>
<dbReference type="FunFam" id="2.60.40.10:FF:001196">
    <property type="entry name" value="Sallimus, isoform P"/>
    <property type="match status" value="1"/>
</dbReference>
<feature type="region of interest" description="Disordered" evidence="12">
    <location>
        <begin position="4926"/>
        <end position="5101"/>
    </location>
</feature>
<feature type="compositionally biased region" description="Basic and acidic residues" evidence="12">
    <location>
        <begin position="7059"/>
        <end position="7070"/>
    </location>
</feature>
<feature type="compositionally biased region" description="Basic and acidic residues" evidence="12">
    <location>
        <begin position="5557"/>
        <end position="5582"/>
    </location>
</feature>
<evidence type="ECO:0000256" key="3">
    <source>
        <dbReference type="ARBA" id="ARBA00022443"/>
    </source>
</evidence>
<feature type="compositionally biased region" description="Basic and acidic residues" evidence="12">
    <location>
        <begin position="5229"/>
        <end position="5238"/>
    </location>
</feature>
<evidence type="ECO:0000256" key="8">
    <source>
        <dbReference type="ARBA" id="ARBA00023054"/>
    </source>
</evidence>
<evidence type="ECO:0000256" key="12">
    <source>
        <dbReference type="SAM" id="MobiDB-lite"/>
    </source>
</evidence>
<sequence length="7459" mass="844614">MVPNIRFVFCYSAGNACTRRHPHPKHGVEFVPTSDGTPPVFERVFSNARFAQGGNALFEGRVVGQPKPVVSWTRKGAPLLESAKYKLKYEEQTGNVSLQINNIGPGDEGEYTCTARNQLGEAICSVYIQPEGFAVPAHQQGIRQEMTQIKQTQQTLQGGYQQTQTTQRTQQVQQTMQYSNGFTTIEEDFKVDTFEYRILREVSFRESLTRRFVGESDAILETRIDPMLGPPAPPQVQTKPRNSKQTEGADVVFTAKVPANPRPRLTWFKNGKRVVSSQKHQTSYTNQQASLKVNQVSAQDSGHYTLLAENPQGCVVTSAYLAVEPSRTQEQFYEREISKTEETVEGKMIAPNFVRACADRDVTEGKMTRFDCRVTGRPYPEVTWYINGRQVTDDATHKILVNESGNHALMITNISRLDSGTVTCIAKNKAGESSFECKLNVIEKELVVAPQFVQRFSGISIKEGDSFMLTARAVGTPIPNISWQKDGVPVQSGAGLRITIDGGSSSLEVIDAKTTDAGWYQCTAQNMAGSTATRARVHVQKIIKQDTSQPSRLHLPTPTTVIQPEPAPEPEIIYLRHVERAAPKAPRHEEERRYPPPQFIIPLTDATQVEGSRIHLEARVEPVGDPTMNVDWYHNGRPLPASSRLTTTFRFGFIALDLLSVVPEDAGEYTCVVQSSTGHVQSTSKVTITSRASIEAKSQYPESLEYIRQLEDYSKYQRSESVEETTSARPVFIRPLRDIGQTQEGRNAHFEGQITPVSDPTMRVDWFKDGKPITASSRITTICNFGYVSLNILHLRSEDSGIYTVRAVNRWGEAVSQSTLIVIARSSVTSELGIPEQQRYIESVEALEGYLSSSHRTQPEPPESTQPPVFQSPIKDQGVREGGFAHFEARLEPVGDSTLRVEWMKDGRPVEASSRITTFFNFGYVALTIKSVATHDAGKYTCRAYNMLGEATTSAILNVISKQDSVIFDSQHASSLQKIQHLEDSSRYMKSKQEEVTVTQKPRFLGPLKGTNKIVEGQRAHFEARVEPLSDTTMRVEWYFNGKMLQTANRIQTYHDFGYVALDIMSVRAEDAGTYTVVARNALGEAQLSATMQVETRSGIDTRSMHHGAYDKTKHMEDRTHIEPQYNIEEISKSRPIFVQPLSDIAPISEGKNVHLECRLEPMGDPTMRVEWFLNGKPITVGSRFRTYYDFGYVALDIIHVTSLDSGEYTVRATNHLGSAHTSACVRVMSRSDILTETQNESSLEQIELLESRGRRVEREEAVIAAPPVFTRPLHNIETLEGTNVHLECRLQPVGDSTMRVDWLVNGKPVRIGHRFRPAYDFDYVALDLLSVYPEDSGVYTCIARNHLGEAVTSSSVRVIAKKDLLLESQHPGGLEKIQYLEDSSRYKRADVVDEMVTIKPKFITKPKSIEGLRESGHAHFECKLEPVTDSNLKVEWFKNGRPIIVGHRFRPIHDFGYVALDIIDTIAEDSGIYTCRATNLLGTDETSCSLKCLRSSQIVTTTQNEAGLEQIQYLEDRSKYQRKDEIEETTRQAPVFTTSLKQCEIREGQRAHFECRLIPVSDNTMKVEWFHNGQPVKSGSRFTETNNFGFVALDILHCLPEDSGTYTCRAKNVNGEAVTSSNLNVQSRKSIYLESQHESALSRLNQFETREYHGPSGPEEAPSQPPVFTQPCRDQRLAEGASAHFEARLIPVGDARLKVEWLRNGVPIQASNRITTMHDFGYVALNMKHVYPEDSGTYTCRAVNDLGQAVTSATLLVQSKASLLTESQHEAALQKLQALEDSSKYRRTEEQEIIVTQKPSFSVQLNGPTSLLEGQSAHYECRVEPYPDANLKVEWFHNGKPLQTGHRFRTAFDFGFATLDILTVYEEDKGEYTCRATNKLGQAVSSVKLNVQSRASIIRDTQHKEALQRIQYLEDDSRYKRTTDEEVTIHERPEFGRPLKNIEHLPEGRMAHLEATLTPVNDATMKVEWFRNGRPIPQGHRFKTTYDFGFVALDILYAYAEDSGTYMCKARNVAGEAVTTCSIQVDSKEGLQLDTLDEQRLRKIKELEHYERPRQEEVEPIPQKPVFITPLNSLENLKEGDHAHLECRVEPISDANLRIEWFVNGKAIKTGHRFRTTHDFGYVALDILYVYAEDSGTYMCKATNLMGEAVNTSTIRVQSRHNILLETQHPEGLEKIRELEAQGHPTRLELEEPLPNPPRFITQLRGTTEIAEGGTAHFEAQIEPLHDPNLRVEVYHNGKPLGSASRFHITFDFGYFALDVGHCLASDAGEYTVKAINKLGSAVSSTTLKVVERGSIILDSQRPEGLEKIRELEREAPKRPEAVEPVTRQRPVFTQPLQNIDTIAEGQTAHFECRLIPVGDPTLKVEWFRNEKILEDSSRITKTHDFGYVSMDMTHVREEDEGVYMCRASNALGEAVTTASMKIKSKASIQIDTQHPEGMRKIRQLEEGRGPLKPEDVEPTFEKPIFTQVLTGPSELWEGQTAHFEARVVPIGDPTMRYHWYVNGTELKMGSRFHVTHDFGFVTLDIMSTVPEDSGLYMCKAINAAGEAVSSTTLKVKPRSAISGEPIQPEAWQKIKDKEAALGAKPERPEEPIANMPPIFTRHLTNQENLTEGSHVYIEAQVEPRNDPNLRIEWYKNGKSLTTGTRIRTTFDFGLVTLSVNGVRPDDSGIYTCKAINMLGEAVSTCTIKIEDRHWLLANSLRPEALPLIDALEGPKEGRPEAPEPVFEGPVFISHLNNVVCTEGENSHFECRVEPAKDPTLQIEFFANGKPLPTGSRFKGNHDFGFVTLDINSCYAEDSGVYTVKATNSKGQASTSGTLKCTSGTDIYLQTQHPTGQAGLEKVKEVDESFASKYQRQVSGPEKEWPKPVWTKPLQPEFKLGEAQPLHLEATVEPKDDPHLRIEWFFNGKSLAHGSRFKMTSEFGFVTLDLTEVYERDQGIYTCKAWNRSGEAFTSTTIYCTSKTGLIEKTQHPKGQEGLGKIQELEESLRREEEKAITPDEGQPPSFTSKFQDIKNLSEGEIAHFEASLVPVGDQSMVVEWFYNGKAIEASHRIRTVHAFGMVVLEILGTKIEDSGTYTCRATNKWGKDEISVTLECIDVTKGQKPQFTTHIKSIDGLKDGDSVHFECTLIPVGDPNMKVEWFHNGRPIRHSTRIKQVSDFGFVLMDIAYTQSHDTGEYVCRAKNKYGEDFTRAHVTCVGKGGVYLESLQPESLAKIRELESAAAPGAQIPTTPVNEPPRFITQITDITTLKEGQSAHFEARLVPVNDPNLKVEWYYNGKKLPHGHRYRTFHDFGIVILDILYCYAENSGEYEARATNLVGSDSTKAILRCSSKASLILESQLPEGMEGGLEKIQDLEDAMIRTKKEQVTEDKKQVPVFTVPLSNIDSLREGESAHFEARLIPTDDPRLKVEWFWNNKPLRTGSRFRTFHDFGFVILEISPVYPEDSGEYSCRATNQWGQAVTTSTMKVEGKRSIIIESQLPKGMEGTIEKIAELEGLGSSTTGPIPEDDVGKPPEFITSPSDQTLVEYSVAHFECRLIPLNDPSLRVEWFHNGKPLTAGSRFKTINDFGFVILEIAQIDTRDSGLYTCKATNKHGEAIVSCKLDVRGRQSIIMEPQLPNTFSSGTESIQKLEEELHKKEELLEQEERPNPPKFIVEIEDAEVIEGGKAHFECRVEPVGDPTMRIDWFFNGRPFATGSRVHMINDFGYIVLDMDYIYARDSGEYLCRATNRWGTATTRAALICKAKHDVILESQLPHGMTGEKLKELEKGHVTEPGPESPTPKEPPKFITQISSATVGENEPVRFECRVEPKSDSTMRIEWYRNGKLLPSGHRYRTLFDMGFVSLDILYVYPEDSGEYVCRAVNAYGEDFTRATVSCKKVPSIILQNQVPKGMKKSEQLMQMEATIKKYTSEVHLTEEDLYEPERKQPPRFVTQIQDQTELVEMEATKFECQLAPVGDPNMKVEWFFNGKPLHHKNRFTPIYDFGYVAMNFGWIYPEDSGEYLCRATNLYGQDETRAIIKTTGKPGIIYESQLPKGMKSIEKIREMEASWQVVAEEKEEETKEKEKPVFVSKPEATIVNEGECARFCCRVTGYPRPRVMWLINNNTVINGTRYRLTYDGMWHLDIPKTRQYDQGKIEVVARNAAGETRVETTLTVKPRGDDYRGVLKNSPRPWYDVELAQYQAERQETELEKVFEERAATHPEVTPELLRHRTGQTIKEPEPEWTQGVKNKKSEEYYSKIRELEEGQIVKENRIREASHQFAIPGEKITKKSVARGMAQSYEDSLVKEEPELMPWQKGRNLKKTGKLYEEDDTVQQDTTVEKVIEKRPLPGPLESTVHGKEVHTAVQKQTQKEVKGDQEITRKISTTETTEVEHKATTQERVVQGQVKPAKPPVFTRKIQPVRAFEQEQARFEVEFDGDPLPTIKWYREDFPITSSSDLQIHTFSTKSVLILRQVYLEDSGVFSVIAENRGGRAKCSANLVVEEKRRAGRTGAIPPSFLTTVQDGRKITADIRYKTLEEDNVYTLLIIETALEDSGNYECVAINSAGEARCEGQLIVEEDRKKGPAPSGAGQGAAPSVVQPLTDQTKQEGQSVVFRCRIASKQAVQVQWYKGPEVIKPSKYFQMGREGSDTYTLRISEVFPEDEGQYKCVLSNPSGQLTLTANLKVLAPDTNEIAPTLVQMRDVVVQEGSSAQFRTQVNGKPTPTIQWYREGDLIPQSPDFQMIHEGKNVVLLIATTYEEDSGTFTCRATNSAGQAETSARLIVKRFVSFKETKVVDEKGSDYHSTVKDRVFSSISSPVSSNQELEKIEDSRQKDSESKKTVGWRRPRGRSLDTRPTSAPWRKTRERSAGARPQERAKMAPEDIPEASNITFKSVTKHKTELKQATIKLKDINSRVLVKDEHKEETLAKTAPQKGVPWTQEKIQLKKAPKEHKPVEKETLETVELKPTRRTSRDVTDSSEVTLKPITKEKTLPGRPKEQSEMEKSETVEDQPKDVELPSVPQKGVPWTQEKIQLKKAPKEPKKIEKETLEKVELKPARRSSRDVTDSSEITLKPITKEKTLPGRPQEQYKMEKPETIEDHHKDVELPSVPQKGLPWTQEKIQLKKAPKELKKIEKETLETVELKPARRSSRDVTESSEVTLKPITKEHPKEQSEVEKLETVGDQPKKVELPSVPQKGVPWTQEKVQLKKAPKELKKIEKETLETVELKPARRSSRDVTESSEVTLKPITKEQSEVGKPETAGDQPKEVELPSVPQKGVPWTQEKIQLKKAPKEPKKQEKETLETVELKPGRRSSRDVPDSSEVTLKPITKEQPKEQSEVEKPETVRDQPKEVELPSVPQKGVPWTQEKIQLKKAPKEPKKIEKETLETVELKPARRSSRDVTESSEITLKPLTKEHPKEQSEVEKLETVGDQPKEVELPSVPQKGVPWTQEKIQLKKAPKESKKVGKETVETVELKPGRQSSSDVPDSSEVTLKPITKEQSVVGKPETAGDQPKEVELPLVPQKGVPWTQEKIQLKKAPKEPKKQEKETLETVELKPGRRSSRDVPDSSEVTLKPITKEHPKEQSEVEKPETVRDQPKEVELPSVPQKGVPWTQEKIQLKKAPKEPKKIEKETLETVELKPARRSSRDVTESSEVTLKPITKEHPKEQSEVEKLETVGDQPKEVELPSIPQKGVPWTQEQIQLKKAPKEPKKVEKETLETVELKLGRRSSRDIPDSSEVTLKPITKEQPKELSEEEKPETVGDQPKEVELPSVPQKGVPWTQEKVQLKKAPKESKKVEKETLQTVELKPGRRTSSDVPDSSEVTLKPITKEQSEVGKPETAGDQPKEVELPSVPQKGVPWTQEQIQLKKALKEPKKVEKETLETVELKPGRRTSSDVPDSSEVTLKPITKEQSEVGKSETAGDQPKEVELPSVPQKGVPWTQEKVQLKKAPKEPKKVEKETLETVELKPGRRTSSDVPDSSEVTLKPITKEQSEVGKPETAGDQPKEVELPSVPQKGVPWTQEKIQLKKALKEPKKVEKETLETVELKPGRRTSSDVPDSSEVTLKPITKEQSEVGKSETAGDQPKEVELPSVPQKDVPWTQEKIQLKKAPKEPKKVEKETLETVELKPARRSSREATESSEVTLKPITKEHPKEQSEVEKLETVGDQAKEVELPTVPQKGVPSTQEKSQLKKTVKKSTHVEKETLKTFETLDEGMVISDTVNIITKQEFSSTDTNNKFKTLIEERTDVQDKEIIIDETLQTEGKESYLPWRPKPKVIMPDTSDQRVLKIICEVKDTEIIKKDTDYTQSITADQNVSKSVEDVKYDTLIEDKSPKKEKHVQFISDKPEEIIGEFSPEKPKPKKGKKKGIIKHTTTNEGIEQIAVLPSNEEESDIDEDVPLQPFVRSELSGSIPELKEKPELPWRKKKEITESYEVDKHEEERKIFEKDIPEVEKTVKYAHDTRKYESNIIPKVKEKLPEDDIPTPFWRRKKPEKKETAEQQIQPKPEDIIFKPEDDQITLIEEQKAIEQAKTSPKDDDKQPAEDTSVPIWRRKKKPQKTIAPDSVEQITNVEKDKVIEEIKTIPIKEEKVPEDEIPAPVWRSKKKPEKKETVEQQIQSKPEDIIFKTEEDKITLIEEQKVIEQVKPSPEEVEKQPEEDTSVPIWRRKKTKPEKTPAPEVKQEIPEQIPDEKLSKQKKKTPKTKVPKTEDSTVVEEKTTPIKPKSEKLVPMKLETVSIEPHKVSVVKLSDLPHFASIKLRKVTLPPKKGAPKTTELPKVLLKSRIKHYPYPPTIHYIIIKDLEPIYVDNGILSRNYEEAKKVKKTTRRRVKLPKRPEAEIEKYEPFEEPPKQPKPEAPQEPKEKPEKPGKPEQPQEEPRKLVMGKGKLPEEQDEKEIVRLKKIPEKKPDEKPEVEKPSKKPKPEKPFSLGPSEDVSFKLKPLEDIPPGERPEDLEKAPIESEEMPKPVPVLEKKEKPKPQKVKPEKPEEDRKLIMGKGKEKPPEEDENIKLRKKQGPPPEEKPETIKLKPWKKEKPSPEEKDKELDVGKPEPFPRDDDDKELSMRIPKDKDKRTRKKPKDKERTEEEIPKPVETGLLPKDEELTGEKDKLTPEVTVAPSAKDEKPVLPEDVKETEEDTSVPIWRRKKKPQKTIAPDSVEQTTDVEKVPEDEIPAPVWRSKKKPEKKETVEQQIQSKHEDIIFKTEEDKITLVEEQKVIEQVKHSPEEVEKQPEEDTSVPIWRRKKKPQKTIAPEVKEEIPEQTPDEKSSKQKKKTPKTKVPKTEDSTVVEEKTIPIKPKSEKLVPMKLETVSIEPHKVSVVKVSDLPHFASIKLRKVTLPPKKDAPKTTELPKVLLKSRIKHYPYPPTIHYIIIKDLEPIYVDNGILSRNYEEAKKVKKTTRRRVKLPKRPEAEIEKYEPFEEPPKQPKPEAPQEPKEKPEKPGKPEQPQEEPRKLVMGKGKLPEERDEKEIVKLKKDT</sequence>
<feature type="compositionally biased region" description="Basic and acidic residues" evidence="12">
    <location>
        <begin position="5355"/>
        <end position="5383"/>
    </location>
</feature>
<dbReference type="InterPro" id="IPR007110">
    <property type="entry name" value="Ig-like_dom"/>
</dbReference>
<keyword evidence="11" id="KW-0393">Immunoglobulin domain</keyword>
<dbReference type="SMART" id="SM00409">
    <property type="entry name" value="IG"/>
    <property type="match status" value="35"/>
</dbReference>
<dbReference type="FunFam" id="2.60.40.10:FF:000147">
    <property type="entry name" value="Myosin light chain kinase"/>
    <property type="match status" value="2"/>
</dbReference>
<feature type="domain" description="Ig-like" evidence="13">
    <location>
        <begin position="4393"/>
        <end position="4482"/>
    </location>
</feature>
<feature type="compositionally biased region" description="Basic and acidic residues" evidence="12">
    <location>
        <begin position="5271"/>
        <end position="5299"/>
    </location>
</feature>
<feature type="compositionally biased region" description="Basic and acidic residues" evidence="12">
    <location>
        <begin position="7442"/>
        <end position="7459"/>
    </location>
</feature>
<protein>
    <recommendedName>
        <fullName evidence="13">Ig-like domain-containing protein</fullName>
    </recommendedName>
</protein>
<evidence type="ECO:0000313" key="14">
    <source>
        <dbReference type="EMBL" id="CAH1395282.1"/>
    </source>
</evidence>
<feature type="compositionally biased region" description="Basic and acidic residues" evidence="12">
    <location>
        <begin position="5309"/>
        <end position="5334"/>
    </location>
</feature>
<dbReference type="PROSITE" id="PS50835">
    <property type="entry name" value="IG_LIKE"/>
    <property type="match status" value="33"/>
</dbReference>
<dbReference type="FunFam" id="2.60.40.10:FF:000107">
    <property type="entry name" value="Myosin, light chain kinase a"/>
    <property type="match status" value="1"/>
</dbReference>
<dbReference type="GO" id="GO:0040017">
    <property type="term" value="P:positive regulation of locomotion"/>
    <property type="evidence" value="ECO:0007669"/>
    <property type="project" value="UniProtKB-ARBA"/>
</dbReference>
<feature type="domain" description="Ig-like" evidence="13">
    <location>
        <begin position="450"/>
        <end position="538"/>
    </location>
</feature>
<feature type="domain" description="Ig-like" evidence="13">
    <location>
        <begin position="867"/>
        <end position="958"/>
    </location>
</feature>
<dbReference type="InterPro" id="IPR003598">
    <property type="entry name" value="Ig_sub2"/>
</dbReference>
<feature type="compositionally biased region" description="Basic and acidic residues" evidence="12">
    <location>
        <begin position="4847"/>
        <end position="4862"/>
    </location>
</feature>
<comment type="subcellular location">
    <subcellularLocation>
        <location evidence="1">Cytoplasm</location>
        <location evidence="1">Myofibril</location>
        <location evidence="1">Sarcomere</location>
    </subcellularLocation>
</comment>
<dbReference type="InterPro" id="IPR013098">
    <property type="entry name" value="Ig_I-set"/>
</dbReference>
<dbReference type="InterPro" id="IPR013783">
    <property type="entry name" value="Ig-like_fold"/>
</dbReference>
<feature type="compositionally biased region" description="Basic and acidic residues" evidence="12">
    <location>
        <begin position="6625"/>
        <end position="6637"/>
    </location>
</feature>
<feature type="compositionally biased region" description="Basic and acidic residues" evidence="12">
    <location>
        <begin position="6328"/>
        <end position="6340"/>
    </location>
</feature>
<dbReference type="GO" id="GO:0005524">
    <property type="term" value="F:ATP binding"/>
    <property type="evidence" value="ECO:0007669"/>
    <property type="project" value="UniProtKB-KW"/>
</dbReference>
<feature type="compositionally biased region" description="Basic and acidic residues" evidence="12">
    <location>
        <begin position="7389"/>
        <end position="7425"/>
    </location>
</feature>
<feature type="compositionally biased region" description="Basic and acidic residues" evidence="12">
    <location>
        <begin position="5687"/>
        <end position="5715"/>
    </location>
</feature>
<keyword evidence="10" id="KW-0514">Muscle protein</keyword>
<feature type="compositionally biased region" description="Basic and acidic residues" evidence="12">
    <location>
        <begin position="5889"/>
        <end position="5898"/>
    </location>
</feature>
<feature type="compositionally biased region" description="Basic and acidic residues" evidence="12">
    <location>
        <begin position="5809"/>
        <end position="5818"/>
    </location>
</feature>
<feature type="region of interest" description="Disordered" evidence="12">
    <location>
        <begin position="6328"/>
        <end position="6354"/>
    </location>
</feature>
<dbReference type="Proteomes" id="UP001152798">
    <property type="component" value="Chromosome 3"/>
</dbReference>
<feature type="domain" description="Ig-like" evidence="13">
    <location>
        <begin position="1666"/>
        <end position="1757"/>
    </location>
</feature>
<feature type="compositionally biased region" description="Basic and acidic residues" evidence="12">
    <location>
        <begin position="5603"/>
        <end position="5631"/>
    </location>
</feature>
<dbReference type="GO" id="GO:0045989">
    <property type="term" value="P:positive regulation of striated muscle contraction"/>
    <property type="evidence" value="ECO:0007669"/>
    <property type="project" value="UniProtKB-ARBA"/>
</dbReference>
<keyword evidence="9" id="KW-1015">Disulfide bond</keyword>
<feature type="region of interest" description="Disordered" evidence="12">
    <location>
        <begin position="1651"/>
        <end position="1671"/>
    </location>
</feature>
<organism evidence="14 15">
    <name type="scientific">Nezara viridula</name>
    <name type="common">Southern green stink bug</name>
    <name type="synonym">Cimex viridulus</name>
    <dbReference type="NCBI Taxonomy" id="85310"/>
    <lineage>
        <taxon>Eukaryota</taxon>
        <taxon>Metazoa</taxon>
        <taxon>Ecdysozoa</taxon>
        <taxon>Arthropoda</taxon>
        <taxon>Hexapoda</taxon>
        <taxon>Insecta</taxon>
        <taxon>Pterygota</taxon>
        <taxon>Neoptera</taxon>
        <taxon>Paraneoptera</taxon>
        <taxon>Hemiptera</taxon>
        <taxon>Heteroptera</taxon>
        <taxon>Panheteroptera</taxon>
        <taxon>Pentatomomorpha</taxon>
        <taxon>Pentatomoidea</taxon>
        <taxon>Pentatomidae</taxon>
        <taxon>Pentatominae</taxon>
        <taxon>Nezara</taxon>
    </lineage>
</organism>
<evidence type="ECO:0000256" key="10">
    <source>
        <dbReference type="ARBA" id="ARBA00023179"/>
    </source>
</evidence>
<feature type="domain" description="Ig-like" evidence="13">
    <location>
        <begin position="1002"/>
        <end position="1095"/>
    </location>
</feature>
<feature type="compositionally biased region" description="Basic and acidic residues" evidence="12">
    <location>
        <begin position="5207"/>
        <end position="5219"/>
    </location>
</feature>
<feature type="compositionally biased region" description="Basic and acidic residues" evidence="12">
    <location>
        <begin position="5018"/>
        <end position="5046"/>
    </location>
</feature>
<dbReference type="FunFam" id="2.60.40.10:FF:000809">
    <property type="entry name" value="Sallimus, isoform Q"/>
    <property type="match status" value="1"/>
</dbReference>
<dbReference type="OrthoDB" id="6612025at2759"/>
<dbReference type="FunFam" id="2.60.40.10:FF:000962">
    <property type="entry name" value="titin isoform X1"/>
    <property type="match status" value="3"/>
</dbReference>
<evidence type="ECO:0000256" key="1">
    <source>
        <dbReference type="ARBA" id="ARBA00004204"/>
    </source>
</evidence>
<feature type="domain" description="Ig-like" evidence="13">
    <location>
        <begin position="38"/>
        <end position="129"/>
    </location>
</feature>
<feature type="compositionally biased region" description="Basic residues" evidence="12">
    <location>
        <begin position="6341"/>
        <end position="6351"/>
    </location>
</feature>
<feature type="domain" description="Ig-like" evidence="13">
    <location>
        <begin position="2465"/>
        <end position="2556"/>
    </location>
</feature>
<keyword evidence="8" id="KW-0175">Coiled coil</keyword>
<dbReference type="FunFam" id="2.60.40.10:FF:000966">
    <property type="entry name" value="Sallimus, isoform P"/>
    <property type="match status" value="1"/>
</dbReference>
<feature type="compositionally biased region" description="Basic and acidic residues" evidence="12">
    <location>
        <begin position="5851"/>
        <end position="5870"/>
    </location>
</feature>
<feature type="compositionally biased region" description="Basic and acidic residues" evidence="12">
    <location>
        <begin position="6652"/>
        <end position="6674"/>
    </location>
</feature>
<feature type="domain" description="Ig-like" evidence="13">
    <location>
        <begin position="2867"/>
        <end position="2960"/>
    </location>
</feature>
<feature type="domain" description="Ig-like" evidence="13">
    <location>
        <begin position="3516"/>
        <end position="3602"/>
    </location>
</feature>
<feature type="region of interest" description="Disordered" evidence="12">
    <location>
        <begin position="6578"/>
        <end position="6605"/>
    </location>
</feature>
<keyword evidence="6" id="KW-0547">Nucleotide-binding</keyword>
<feature type="compositionally biased region" description="Basic residues" evidence="12">
    <location>
        <begin position="6675"/>
        <end position="6685"/>
    </location>
</feature>
<feature type="compositionally biased region" description="Basic and acidic residues" evidence="12">
    <location>
        <begin position="6503"/>
        <end position="6523"/>
    </location>
</feature>
<keyword evidence="5" id="KW-0677">Repeat</keyword>
<dbReference type="FunFam" id="2.60.40.10:FF:001128">
    <property type="entry name" value="Sallimus, isoform P"/>
    <property type="match status" value="1"/>
</dbReference>
<feature type="domain" description="Ig-like" evidence="13">
    <location>
        <begin position="4577"/>
        <end position="4662"/>
    </location>
</feature>
<dbReference type="CDD" id="cd00096">
    <property type="entry name" value="Ig"/>
    <property type="match status" value="5"/>
</dbReference>
<feature type="domain" description="Ig-like" evidence="13">
    <location>
        <begin position="1401"/>
        <end position="1492"/>
    </location>
</feature>
<feature type="domain" description="Ig-like" evidence="13">
    <location>
        <begin position="2731"/>
        <end position="2821"/>
    </location>
</feature>
<dbReference type="GO" id="GO:0031674">
    <property type="term" value="C:I band"/>
    <property type="evidence" value="ECO:0007669"/>
    <property type="project" value="UniProtKB-ARBA"/>
</dbReference>
<evidence type="ECO:0000256" key="4">
    <source>
        <dbReference type="ARBA" id="ARBA00022490"/>
    </source>
</evidence>
<feature type="domain" description="Ig-like" evidence="13">
    <location>
        <begin position="3240"/>
        <end position="3331"/>
    </location>
</feature>
<feature type="domain" description="Ig-like" evidence="13">
    <location>
        <begin position="351"/>
        <end position="440"/>
    </location>
</feature>
<feature type="domain" description="Ig-like" evidence="13">
    <location>
        <begin position="3787"/>
        <end position="3877"/>
    </location>
</feature>
<feature type="domain" description="Ig-like" evidence="13">
    <location>
        <begin position="4677"/>
        <end position="4764"/>
    </location>
</feature>
<feature type="compositionally biased region" description="Basic and acidic residues" evidence="12">
    <location>
        <begin position="5641"/>
        <end position="5666"/>
    </location>
</feature>
<feature type="region of interest" description="Disordered" evidence="12">
    <location>
        <begin position="6800"/>
        <end position="7174"/>
    </location>
</feature>
<dbReference type="FunFam" id="2.60.40.10:FF:000119">
    <property type="entry name" value="Sallimus, isoform P"/>
    <property type="match status" value="18"/>
</dbReference>
<proteinExistence type="inferred from homology"/>